<accession>A0A2W3YT26</accession>
<dbReference type="STRING" id="1077675.BCR22_07195"/>
<evidence type="ECO:0000313" key="1">
    <source>
        <dbReference type="EMBL" id="PZL71048.1"/>
    </source>
</evidence>
<name>A0A2W3YT26_9ENTE</name>
<sequence length="110" mass="13130">MTPKEAEAHDYYYTSPSEEFYKEVDDVDEVDETENWNKDDFGYIVSENDWVFIAYFKKYAVETDKWSTEVYEKYVLGQNGFLDLLKDKGADRLVKEKLEIISGKEWLEKQ</sequence>
<gene>
    <name evidence="1" type="ORF">CI088_14325</name>
</gene>
<dbReference type="Proteomes" id="UP000249828">
    <property type="component" value="Unassembled WGS sequence"/>
</dbReference>
<reference evidence="1 2" key="1">
    <citation type="submission" date="2017-11" db="EMBL/GenBank/DDBJ databases">
        <title>Draft genome sequence of Enterococcus plantarum TRW2 strain isolated from lettuce.</title>
        <authorList>
            <person name="Kim E.B."/>
            <person name="Marco M.L."/>
            <person name="Williams T.R."/>
            <person name="You I.H."/>
        </authorList>
    </citation>
    <scope>NUCLEOTIDE SEQUENCE [LARGE SCALE GENOMIC DNA]</scope>
    <source>
        <strain evidence="1 2">TRW2</strain>
    </source>
</reference>
<protein>
    <submittedName>
        <fullName evidence="1">Uncharacterized protein</fullName>
    </submittedName>
</protein>
<proteinExistence type="predicted"/>
<comment type="caution">
    <text evidence="1">The sequence shown here is derived from an EMBL/GenBank/DDBJ whole genome shotgun (WGS) entry which is preliminary data.</text>
</comment>
<evidence type="ECO:0000313" key="2">
    <source>
        <dbReference type="Proteomes" id="UP000249828"/>
    </source>
</evidence>
<dbReference type="AlphaFoldDB" id="A0A2W3YT26"/>
<organism evidence="1 2">
    <name type="scientific">Enterococcus plantarum</name>
    <dbReference type="NCBI Taxonomy" id="1077675"/>
    <lineage>
        <taxon>Bacteria</taxon>
        <taxon>Bacillati</taxon>
        <taxon>Bacillota</taxon>
        <taxon>Bacilli</taxon>
        <taxon>Lactobacillales</taxon>
        <taxon>Enterococcaceae</taxon>
        <taxon>Enterococcus</taxon>
    </lineage>
</organism>
<dbReference type="RefSeq" id="WP_111248659.1">
    <property type="nucleotide sequence ID" value="NZ_PIEU01000111.1"/>
</dbReference>
<dbReference type="EMBL" id="PIEU01000111">
    <property type="protein sequence ID" value="PZL71048.1"/>
    <property type="molecule type" value="Genomic_DNA"/>
</dbReference>
<keyword evidence="2" id="KW-1185">Reference proteome</keyword>